<evidence type="ECO:0000259" key="15">
    <source>
        <dbReference type="PROSITE" id="PS51190"/>
    </source>
</evidence>
<dbReference type="InterPro" id="IPR011989">
    <property type="entry name" value="ARM-like"/>
</dbReference>
<keyword evidence="17" id="KW-1185">Reference proteome</keyword>
<dbReference type="GO" id="GO:0005634">
    <property type="term" value="C:nucleus"/>
    <property type="evidence" value="ECO:0007669"/>
    <property type="project" value="TreeGrafter"/>
</dbReference>
<feature type="compositionally biased region" description="Polar residues" evidence="12">
    <location>
        <begin position="1105"/>
        <end position="1118"/>
    </location>
</feature>
<keyword evidence="4" id="KW-0677">Repeat</keyword>
<keyword evidence="3 10" id="KW-0808">Transferase</keyword>
<dbReference type="InterPro" id="IPR050517">
    <property type="entry name" value="DDR_Repair_Kinase"/>
</dbReference>
<dbReference type="InterPro" id="IPR057564">
    <property type="entry name" value="HEAT_ATR"/>
</dbReference>
<dbReference type="InterPro" id="IPR024585">
    <property type="entry name" value="mTOR_dom"/>
</dbReference>
<keyword evidence="11" id="KW-0175">Coiled coil</keyword>
<dbReference type="InterPro" id="IPR003152">
    <property type="entry name" value="FATC_dom"/>
</dbReference>
<dbReference type="Pfam" id="PF23593">
    <property type="entry name" value="HEAT_ATR"/>
    <property type="match status" value="1"/>
</dbReference>
<dbReference type="PROSITE" id="PS51189">
    <property type="entry name" value="FAT"/>
    <property type="match status" value="1"/>
</dbReference>
<evidence type="ECO:0000256" key="7">
    <source>
        <dbReference type="ARBA" id="ARBA00022840"/>
    </source>
</evidence>
<dbReference type="GeneID" id="90073190"/>
<evidence type="ECO:0000256" key="2">
    <source>
        <dbReference type="ARBA" id="ARBA00022527"/>
    </source>
</evidence>
<dbReference type="PROSITE" id="PS51190">
    <property type="entry name" value="FATC"/>
    <property type="match status" value="1"/>
</dbReference>
<dbReference type="InterPro" id="IPR026683">
    <property type="entry name" value="TOR_cat"/>
</dbReference>
<dbReference type="Pfam" id="PF11865">
    <property type="entry name" value="mTOR_dom"/>
    <property type="match status" value="1"/>
</dbReference>
<dbReference type="PROSITE" id="PS50290">
    <property type="entry name" value="PI3_4_KINASE_3"/>
    <property type="match status" value="1"/>
</dbReference>
<dbReference type="SUPFAM" id="SSF48371">
    <property type="entry name" value="ARM repeat"/>
    <property type="match status" value="1"/>
</dbReference>
<dbReference type="InterPro" id="IPR014009">
    <property type="entry name" value="PIK_FAT"/>
</dbReference>
<evidence type="ECO:0000259" key="13">
    <source>
        <dbReference type="PROSITE" id="PS50290"/>
    </source>
</evidence>
<dbReference type="Pfam" id="PF08771">
    <property type="entry name" value="FRB_dom"/>
    <property type="match status" value="1"/>
</dbReference>
<dbReference type="PANTHER" id="PTHR11139">
    <property type="entry name" value="ATAXIA TELANGIECTASIA MUTATED ATM -RELATED"/>
    <property type="match status" value="1"/>
</dbReference>
<dbReference type="InterPro" id="IPR016024">
    <property type="entry name" value="ARM-type_fold"/>
</dbReference>
<dbReference type="InterPro" id="IPR011009">
    <property type="entry name" value="Kinase-like_dom_sf"/>
</dbReference>
<dbReference type="SUPFAM" id="SSF47212">
    <property type="entry name" value="FKBP12-rapamycin-binding domain of FKBP-rapamycin-associated protein (FRAP)"/>
    <property type="match status" value="1"/>
</dbReference>
<feature type="domain" description="FAT" evidence="14">
    <location>
        <begin position="1646"/>
        <end position="2224"/>
    </location>
</feature>
<comment type="catalytic activity">
    <reaction evidence="8 10">
        <text>L-threonyl-[protein] + ATP = O-phospho-L-threonyl-[protein] + ADP + H(+)</text>
        <dbReference type="Rhea" id="RHEA:46608"/>
        <dbReference type="Rhea" id="RHEA-COMP:11060"/>
        <dbReference type="Rhea" id="RHEA-COMP:11605"/>
        <dbReference type="ChEBI" id="CHEBI:15378"/>
        <dbReference type="ChEBI" id="CHEBI:30013"/>
        <dbReference type="ChEBI" id="CHEBI:30616"/>
        <dbReference type="ChEBI" id="CHEBI:61977"/>
        <dbReference type="ChEBI" id="CHEBI:456216"/>
        <dbReference type="EC" id="2.7.11.1"/>
    </reaction>
</comment>
<keyword evidence="7 10" id="KW-0067">ATP-binding</keyword>
<evidence type="ECO:0000256" key="10">
    <source>
        <dbReference type="RuleBase" id="RU364109"/>
    </source>
</evidence>
<evidence type="ECO:0000256" key="9">
    <source>
        <dbReference type="ARBA" id="ARBA00048679"/>
    </source>
</evidence>
<dbReference type="PROSITE" id="PS00916">
    <property type="entry name" value="PI3_4_KINASE_2"/>
    <property type="match status" value="1"/>
</dbReference>
<dbReference type="GO" id="GO:0038202">
    <property type="term" value="P:TORC1 signaling"/>
    <property type="evidence" value="ECO:0007669"/>
    <property type="project" value="TreeGrafter"/>
</dbReference>
<feature type="domain" description="FATC" evidence="15">
    <location>
        <begin position="2747"/>
        <end position="2779"/>
    </location>
</feature>
<evidence type="ECO:0000256" key="3">
    <source>
        <dbReference type="ARBA" id="ARBA00022679"/>
    </source>
</evidence>
<dbReference type="Pfam" id="PF02260">
    <property type="entry name" value="FATC"/>
    <property type="match status" value="1"/>
</dbReference>
<dbReference type="Gene3D" id="1.10.1070.11">
    <property type="entry name" value="Phosphatidylinositol 3-/4-kinase, catalytic domain"/>
    <property type="match status" value="1"/>
</dbReference>
<dbReference type="CDD" id="cd05169">
    <property type="entry name" value="PIKKc_TOR"/>
    <property type="match status" value="1"/>
</dbReference>
<dbReference type="SMART" id="SM01345">
    <property type="entry name" value="Rapamycin_bind"/>
    <property type="match status" value="1"/>
</dbReference>
<evidence type="ECO:0000256" key="6">
    <source>
        <dbReference type="ARBA" id="ARBA00022777"/>
    </source>
</evidence>
<dbReference type="InterPro" id="IPR000403">
    <property type="entry name" value="PI3/4_kinase_cat_dom"/>
</dbReference>
<dbReference type="InterPro" id="IPR009076">
    <property type="entry name" value="FRB_dom"/>
</dbReference>
<evidence type="ECO:0000256" key="11">
    <source>
        <dbReference type="SAM" id="Coils"/>
    </source>
</evidence>
<reference evidence="16 17" key="1">
    <citation type="journal article" date="2023" name="Elife">
        <title>Identification of key yeast species and microbe-microbe interactions impacting larval growth of Drosophila in the wild.</title>
        <authorList>
            <person name="Mure A."/>
            <person name="Sugiura Y."/>
            <person name="Maeda R."/>
            <person name="Honda K."/>
            <person name="Sakurai N."/>
            <person name="Takahashi Y."/>
            <person name="Watada M."/>
            <person name="Katoh T."/>
            <person name="Gotoh A."/>
            <person name="Gotoh Y."/>
            <person name="Taniguchi I."/>
            <person name="Nakamura K."/>
            <person name="Hayashi T."/>
            <person name="Katayama T."/>
            <person name="Uemura T."/>
            <person name="Hattori Y."/>
        </authorList>
    </citation>
    <scope>NUCLEOTIDE SEQUENCE [LARGE SCALE GENOMIC DNA]</scope>
    <source>
        <strain evidence="16 17">SC-9</strain>
    </source>
</reference>
<dbReference type="SUPFAM" id="SSF56112">
    <property type="entry name" value="Protein kinase-like (PK-like)"/>
    <property type="match status" value="1"/>
</dbReference>
<dbReference type="PANTHER" id="PTHR11139:SF9">
    <property type="entry name" value="SERINE_THREONINE-PROTEIN KINASE MTOR"/>
    <property type="match status" value="1"/>
</dbReference>
<keyword evidence="2 10" id="KW-0723">Serine/threonine-protein kinase</keyword>
<dbReference type="Gene3D" id="3.30.1010.10">
    <property type="entry name" value="Phosphatidylinositol 3-kinase Catalytic Subunit, Chain A, domain 4"/>
    <property type="match status" value="1"/>
</dbReference>
<dbReference type="FunFam" id="3.30.1010.10:FF:000006">
    <property type="entry name" value="Serine/threonine-protein kinase TOR"/>
    <property type="match status" value="1"/>
</dbReference>
<dbReference type="Proteomes" id="UP001360560">
    <property type="component" value="Unassembled WGS sequence"/>
</dbReference>
<dbReference type="InterPro" id="IPR003151">
    <property type="entry name" value="PIK-rel_kinase_FAT"/>
</dbReference>
<comment type="similarity">
    <text evidence="1 10">Belongs to the PI3/PI4-kinase family.</text>
</comment>
<dbReference type="GO" id="GO:0004674">
    <property type="term" value="F:protein serine/threonine kinase activity"/>
    <property type="evidence" value="ECO:0007669"/>
    <property type="project" value="UniProtKB-KW"/>
</dbReference>
<dbReference type="InterPro" id="IPR036738">
    <property type="entry name" value="FRB_sf"/>
</dbReference>
<keyword evidence="5 10" id="KW-0547">Nucleotide-binding</keyword>
<dbReference type="Pfam" id="PF02259">
    <property type="entry name" value="FAT"/>
    <property type="match status" value="1"/>
</dbReference>
<dbReference type="SMART" id="SM00146">
    <property type="entry name" value="PI3Kc"/>
    <property type="match status" value="1"/>
</dbReference>
<dbReference type="GO" id="GO:0016242">
    <property type="term" value="P:negative regulation of macroautophagy"/>
    <property type="evidence" value="ECO:0007669"/>
    <property type="project" value="TreeGrafter"/>
</dbReference>
<feature type="coiled-coil region" evidence="11">
    <location>
        <begin position="1714"/>
        <end position="1741"/>
    </location>
</feature>
<gene>
    <name evidence="16" type="ORF">DASC09_025360</name>
</gene>
<accession>A0AAV5QKM8</accession>
<comment type="catalytic activity">
    <reaction evidence="9">
        <text>L-seryl-[protein] + ATP = O-phospho-L-seryl-[protein] + ADP + H(+)</text>
        <dbReference type="Rhea" id="RHEA:17989"/>
        <dbReference type="Rhea" id="RHEA-COMP:9863"/>
        <dbReference type="Rhea" id="RHEA-COMP:11604"/>
        <dbReference type="ChEBI" id="CHEBI:15378"/>
        <dbReference type="ChEBI" id="CHEBI:29999"/>
        <dbReference type="ChEBI" id="CHEBI:30616"/>
        <dbReference type="ChEBI" id="CHEBI:83421"/>
        <dbReference type="ChEBI" id="CHEBI:456216"/>
        <dbReference type="EC" id="2.7.11.1"/>
    </reaction>
</comment>
<dbReference type="GO" id="GO:0031931">
    <property type="term" value="C:TORC1 complex"/>
    <property type="evidence" value="ECO:0007669"/>
    <property type="project" value="TreeGrafter"/>
</dbReference>
<dbReference type="GO" id="GO:0044877">
    <property type="term" value="F:protein-containing complex binding"/>
    <property type="evidence" value="ECO:0007669"/>
    <property type="project" value="InterPro"/>
</dbReference>
<evidence type="ECO:0000256" key="12">
    <source>
        <dbReference type="SAM" id="MobiDB-lite"/>
    </source>
</evidence>
<evidence type="ECO:0000259" key="14">
    <source>
        <dbReference type="PROSITE" id="PS51189"/>
    </source>
</evidence>
<evidence type="ECO:0000256" key="8">
    <source>
        <dbReference type="ARBA" id="ARBA00047899"/>
    </source>
</evidence>
<dbReference type="Pfam" id="PF00454">
    <property type="entry name" value="PI3_PI4_kinase"/>
    <property type="match status" value="1"/>
</dbReference>
<feature type="domain" description="PI3K/PI4K catalytic" evidence="13">
    <location>
        <begin position="2401"/>
        <end position="2715"/>
    </location>
</feature>
<evidence type="ECO:0000256" key="4">
    <source>
        <dbReference type="ARBA" id="ARBA00022737"/>
    </source>
</evidence>
<keyword evidence="6 10" id="KW-0418">Kinase</keyword>
<dbReference type="RefSeq" id="XP_064852211.1">
    <property type="nucleotide sequence ID" value="XM_064996139.1"/>
</dbReference>
<dbReference type="EC" id="2.7.11.1" evidence="10"/>
<dbReference type="GO" id="GO:0005737">
    <property type="term" value="C:cytoplasm"/>
    <property type="evidence" value="ECO:0007669"/>
    <property type="project" value="TreeGrafter"/>
</dbReference>
<dbReference type="SMART" id="SM01343">
    <property type="entry name" value="FATC"/>
    <property type="match status" value="1"/>
</dbReference>
<evidence type="ECO:0000256" key="5">
    <source>
        <dbReference type="ARBA" id="ARBA00022741"/>
    </source>
</evidence>
<dbReference type="InterPro" id="IPR036940">
    <property type="entry name" value="PI3/4_kinase_cat_sf"/>
</dbReference>
<protein>
    <recommendedName>
        <fullName evidence="10">Serine/threonine-protein kinase TOR</fullName>
        <ecNumber evidence="10">2.7.11.1</ecNumber>
    </recommendedName>
</protein>
<dbReference type="SMART" id="SM01346">
    <property type="entry name" value="DUF3385"/>
    <property type="match status" value="1"/>
</dbReference>
<organism evidence="16 17">
    <name type="scientific">Saccharomycopsis crataegensis</name>
    <dbReference type="NCBI Taxonomy" id="43959"/>
    <lineage>
        <taxon>Eukaryota</taxon>
        <taxon>Fungi</taxon>
        <taxon>Dikarya</taxon>
        <taxon>Ascomycota</taxon>
        <taxon>Saccharomycotina</taxon>
        <taxon>Saccharomycetes</taxon>
        <taxon>Saccharomycopsidaceae</taxon>
        <taxon>Saccharomycopsis</taxon>
    </lineage>
</organism>
<feature type="region of interest" description="Disordered" evidence="12">
    <location>
        <begin position="1105"/>
        <end position="1153"/>
    </location>
</feature>
<dbReference type="EMBL" id="BTFZ01000004">
    <property type="protein sequence ID" value="GMM35211.1"/>
    <property type="molecule type" value="Genomic_DNA"/>
</dbReference>
<evidence type="ECO:0000313" key="16">
    <source>
        <dbReference type="EMBL" id="GMM35211.1"/>
    </source>
</evidence>
<evidence type="ECO:0000256" key="1">
    <source>
        <dbReference type="ARBA" id="ARBA00011031"/>
    </source>
</evidence>
<proteinExistence type="inferred from homology"/>
<comment type="caution">
    <text evidence="16">The sequence shown here is derived from an EMBL/GenBank/DDBJ whole genome shotgun (WGS) entry which is preliminary data.</text>
</comment>
<feature type="compositionally biased region" description="Low complexity" evidence="12">
    <location>
        <begin position="1138"/>
        <end position="1153"/>
    </location>
</feature>
<sequence>MDIHQSREADKEFDTIFNGLRSKNKEEQTRYALTLKNLVFGGNTGDQYNSHLSESSIYNKLHEITVSKDTELKIATYYSIKAFIELVGGPELETSRIARMLDQMMSIPQISKSVADTLGSLYRPGWSLIATYFSFTCGNAIENLGNKLDYKKLNAILILQSFTTHNPGALYPYIEKIFTGLSQTLKDANVVIRRESAVLLERCLTILYMRDTYILSSRFNRLYDEALENLKSSSTESIHSSFLLFKTLLHLIILSNNNRSLSALNNNKDAISFSTITDKVDDIYNKCWFFKDYKSSTIRIEVIEILPLIAKFNTRIFTLKYLQSITDFYMLRLKKDKDRIPTLYLFGGISSKIGSTNCLLYANSLIAIIENLIHTISGGDSNTTASSQQMDKPGLNKFSSFNPSSHIFAGPGNAIANTSNSVKSAGPKRKDGDFFAYNKFDTSSILNNDPATAITFQNISEYKGLKRYELEKAIFYVLIKLCETLGSKITQVLTLNMLELIIATCNLTKHLTTLMSKLIEFYPNLESFILQKLMNKVTLTLAGTDFIEPGVSIASLNLTPKDRKKLAQKSVIGVRFDEPSGRIFLNGNANGFGNSNSSSIGDEIIGNDSRASELRKKIALYKQPYSSSSAPLSNYTFKDLSSAFNNFTAGHEAYSVSNHTNPSLASDGSNTAVGASNGERPSTHFITIKDMVDLNRARKIRNTVLKDYGFNVGGNVNSTSASNTGVFQALTKLTGLSDDYFKSINQTPFDGGFDSKDINTDEGEVPIKSDFAIDSLEYQEINLLVECFHILKKFHFGKYVSLFEFSRYVTLTYIDHQDFQVRKLAALITTKLFTDDEIINSVQIGSITAVSDVLSKLLLLGIADTNPEIRLAVLESLNARYDPQLAQSDNVRLLMISLNDSSFEVRKVTIRILGRISVKNPAYVVPALRKVLIQYLNNLKYGTTNVIRENSCSLLTCLVSCADMLTKPHINAIMDVLIPLLRDSNKNSVISSIVIKCIGELARVSGESTKYFLDEVIPLIMAILKDNSLLISKEEKVIAIKTLSQLIRSSGRVIDPYFTYPDLLAEIIKIVSDNNVDAGLKKETIKLQGILGALDPYKARELESNYKSIRQNQPSSSRELVPGMFTPSQGKNRKQDSSKQISNKQSSSKKSMNNNIDYSQASEVAKNWGHDELGKDFEQGVDLNEMLNINDASMRIPKLIQMETPIDLLLLMQLNNDLRPLSGGEDYYLIVVLNMLVRLLKDQSTSSHHETVMSIIVNIFSRIRDKCLSYSKLIIVGMLRAIKNYTASKMKLSFQQIGQIAKVIGKFIRPAVPELLKSVNELFGLTDRLTLINLVEIVSKNLDMEFKLYLPNILCTLLEALNNDDSKDKIVSRKIIKAFVSFGGSIEEYSNLIITNILRFVQPNGGSYELRKTAIEALGQLTTSINLTDMSSSIIHPFLVLLKSKNPEDFQLRDSIMNSLCALIVQMKSEYFIFLPIVDNTLSEIEFSSHAYTKLVHQLIKNENVSFTLPSEYQPEPAYKEDEPMKKVDGALLQSSCQPFLCKTKGDWIEWLKRLNLKLLELSPSVSLNSCLVLAYAHVPVARELFNAAFSGVWVAIGDEHRNELGKSLLYALQNAPNSSDVLQTILNLAEFMEHNNTPLPINLSVLSKYSFRHHAFAKALHYKEVEFKDTAYKNNVSVTTIDSLININNSLQQSDSGDGMLKIATDFYHFEAKESWYQKLQKWNEALRIYEKKLADNQVNIDVINGKMSCMHALGQWEQLESFTEKNWGLISNINKEKVAPLAAAAAWGTAKWEKMDDYISVMKQDSANKYFFDAILNVHRCNYGVAQENIRNARELLSGEITALINESYSRAYDVVVRIQMLSDLEEIIEFKGLDDNNPRKSLLKSAWDKRLFHCQGNVDIWQRLLNIRSLVIKPEQDLVARIKFANLCRKSGRNALAEKTLSSLKSNVIQLKPVPGNSMEGGSFTNPALVYAQLKLLWEVGQKEKAFATLCTFTYDLSAALCLQADQLVSPKVPEILPCDEPLYYGLRKILCKCFLKQGQWQMELNSHWTDDKAAESGVLGSFLIPTILYSDWYKGWHYWALANYEVISSKSTRLRNREDHVTPKEHESGNESELVKLHAIPAMKGFFRSIELSSSVAIQDLLRLLGLWFAYGGYPFAATEIEKGINDLSIETWLQVLPQLFSRLHHPDKVVNNALQKLVVRLAEVHPQALLFPLNVSVRSDKQIGQATAGRILNTIKFLHPRLVTESEVVVYQLIQVALLLNERWFHAIEDGVALYQSGHHYSKIVTMFDTLYQEPKRTFHEKTFWAIWGPELSRGYEWIVKYKKKMLEQQVSDPQLLQSAFDCLAPIHNKLSNEFSSVRTHFLEYVAPQLLESTDLDLAVPGTYEPGKVVVGMHRFENRVPVIVSKQRPRRFFIYGQDGRLYDYLLKGQEDIRQDNMVMQLFGLVNKLLDNDPECFSRHLSLEPYPTIPLSPKSGLLGWVPNSDTFHTLISQNRNFKGITKDIERRAHNAYSGKHFDFATALRRLELFLVSLSASRGMDIYDVLWLKSRSSEVWLERRTTYIRSLALTSIVGYVLGLGDRHPSNIMIHRVTGKVVHIDYGDCFESASLREKWPEQVPFRLTRMLVNALEASGIEGSFRITLDNVMRVVRVNKESLLALFDSFANDPLIKWGFDIPNKAVMRKTGYKPIDADAAEMRSKGQINDEQYDAILEENERALMNARAEYVLKRINDKLTGNDFPRAKDLDIGDQVDRLIAQATDKDGLALHFIGWCSFW</sequence>
<feature type="compositionally biased region" description="Polar residues" evidence="12">
    <location>
        <begin position="660"/>
        <end position="674"/>
    </location>
</feature>
<dbReference type="GO" id="GO:0005524">
    <property type="term" value="F:ATP binding"/>
    <property type="evidence" value="ECO:0007669"/>
    <property type="project" value="UniProtKB-KW"/>
</dbReference>
<feature type="region of interest" description="Disordered" evidence="12">
    <location>
        <begin position="660"/>
        <end position="679"/>
    </location>
</feature>
<name>A0AAV5QKM8_9ASCO</name>
<dbReference type="PROSITE" id="PS00915">
    <property type="entry name" value="PI3_4_KINASE_1"/>
    <property type="match status" value="1"/>
</dbReference>
<evidence type="ECO:0000313" key="17">
    <source>
        <dbReference type="Proteomes" id="UP001360560"/>
    </source>
</evidence>
<dbReference type="InterPro" id="IPR018936">
    <property type="entry name" value="PI3/4_kinase_CS"/>
</dbReference>
<dbReference type="GO" id="GO:0031932">
    <property type="term" value="C:TORC2 complex"/>
    <property type="evidence" value="ECO:0007669"/>
    <property type="project" value="TreeGrafter"/>
</dbReference>
<dbReference type="Gene3D" id="1.25.10.10">
    <property type="entry name" value="Leucine-rich Repeat Variant"/>
    <property type="match status" value="3"/>
</dbReference>